<comment type="caution">
    <text evidence="3">The sequence shown here is derived from an EMBL/GenBank/DDBJ whole genome shotgun (WGS) entry which is preliminary data.</text>
</comment>
<dbReference type="CDD" id="cd00796">
    <property type="entry name" value="INT_Rci_Hp1_C"/>
    <property type="match status" value="1"/>
</dbReference>
<dbReference type="GO" id="GO:0015074">
    <property type="term" value="P:DNA integration"/>
    <property type="evidence" value="ECO:0007669"/>
    <property type="project" value="InterPro"/>
</dbReference>
<dbReference type="InterPro" id="IPR009362">
    <property type="entry name" value="YhcG_C"/>
</dbReference>
<dbReference type="InterPro" id="IPR011856">
    <property type="entry name" value="tRNA_endonuc-like_dom_sf"/>
</dbReference>
<evidence type="ECO:0000259" key="2">
    <source>
        <dbReference type="PROSITE" id="PS51898"/>
    </source>
</evidence>
<evidence type="ECO:0000256" key="1">
    <source>
        <dbReference type="ARBA" id="ARBA00023172"/>
    </source>
</evidence>
<organism evidence="3 4">
    <name type="scientific">Gibberella intermedia</name>
    <name type="common">Bulb rot disease fungus</name>
    <name type="synonym">Fusarium proliferatum</name>
    <dbReference type="NCBI Taxonomy" id="948311"/>
    <lineage>
        <taxon>Eukaryota</taxon>
        <taxon>Fungi</taxon>
        <taxon>Dikarya</taxon>
        <taxon>Ascomycota</taxon>
        <taxon>Pezizomycotina</taxon>
        <taxon>Sordariomycetes</taxon>
        <taxon>Hypocreomycetidae</taxon>
        <taxon>Hypocreales</taxon>
        <taxon>Nectriaceae</taxon>
        <taxon>Fusarium</taxon>
        <taxon>Fusarium fujikuroi species complex</taxon>
    </lineage>
</organism>
<dbReference type="Pfam" id="PF06250">
    <property type="entry name" value="YhcG_C"/>
    <property type="match status" value="1"/>
</dbReference>
<name>A0A420RR67_GIBIN</name>
<reference evidence="3 4" key="1">
    <citation type="journal article" date="2018" name="Sci. Rep.">
        <title>Characterisation of pathogen-specific regions and novel effector candidates in Fusarium oxysporum f. sp. cepae.</title>
        <authorList>
            <person name="Armitage A.D."/>
            <person name="Taylor A."/>
            <person name="Sobczyk M.K."/>
            <person name="Baxter L."/>
            <person name="Greenfield B.P."/>
            <person name="Bates H.J."/>
            <person name="Wilson F."/>
            <person name="Jackson A.C."/>
            <person name="Ott S."/>
            <person name="Harrison R.J."/>
            <person name="Clarkson J.P."/>
        </authorList>
    </citation>
    <scope>NUCLEOTIDE SEQUENCE [LARGE SCALE GENOMIC DNA]</scope>
    <source>
        <strain evidence="3 4">Fp_A8</strain>
    </source>
</reference>
<feature type="domain" description="Tyr recombinase" evidence="2">
    <location>
        <begin position="48"/>
        <end position="227"/>
    </location>
</feature>
<dbReference type="InterPro" id="IPR041527">
    <property type="entry name" value="YhcG_N"/>
</dbReference>
<dbReference type="PANTHER" id="PTHR30547:SF5">
    <property type="entry name" value="NUCLEASE YHCG-RELATED"/>
    <property type="match status" value="1"/>
</dbReference>
<dbReference type="InterPro" id="IPR002104">
    <property type="entry name" value="Integrase_catalytic"/>
</dbReference>
<accession>A0A420RR67</accession>
<dbReference type="PROSITE" id="PS51898">
    <property type="entry name" value="TYR_RECOMBINASE"/>
    <property type="match status" value="1"/>
</dbReference>
<dbReference type="Proteomes" id="UP000283569">
    <property type="component" value="Unassembled WGS sequence"/>
</dbReference>
<dbReference type="GO" id="GO:0003677">
    <property type="term" value="F:DNA binding"/>
    <property type="evidence" value="ECO:0007669"/>
    <property type="project" value="InterPro"/>
</dbReference>
<keyword evidence="1" id="KW-0233">DNA recombination</keyword>
<dbReference type="InterPro" id="IPR011010">
    <property type="entry name" value="DNA_brk_join_enz"/>
</dbReference>
<evidence type="ECO:0000313" key="4">
    <source>
        <dbReference type="Proteomes" id="UP000283569"/>
    </source>
</evidence>
<dbReference type="PANTHER" id="PTHR30547">
    <property type="entry name" value="UNCHARACTERIZED PROTEIN YHCG-RELATED"/>
    <property type="match status" value="1"/>
</dbReference>
<proteinExistence type="predicted"/>
<dbReference type="Gene3D" id="3.40.1350.10">
    <property type="match status" value="1"/>
</dbReference>
<gene>
    <name evidence="3" type="ORF">BFJ72_g15176</name>
</gene>
<dbReference type="Pfam" id="PF17761">
    <property type="entry name" value="DUF1016_N"/>
    <property type="match status" value="1"/>
</dbReference>
<protein>
    <submittedName>
        <fullName evidence="3">Uncharacterized protein YhcG</fullName>
    </submittedName>
</protein>
<dbReference type="Pfam" id="PF00589">
    <property type="entry name" value="Phage_integrase"/>
    <property type="match status" value="1"/>
</dbReference>
<dbReference type="SUPFAM" id="SSF56349">
    <property type="entry name" value="DNA breaking-rejoining enzymes"/>
    <property type="match status" value="1"/>
</dbReference>
<evidence type="ECO:0000313" key="3">
    <source>
        <dbReference type="EMBL" id="RKL19507.1"/>
    </source>
</evidence>
<dbReference type="GO" id="GO:0006310">
    <property type="term" value="P:DNA recombination"/>
    <property type="evidence" value="ECO:0007669"/>
    <property type="project" value="UniProtKB-KW"/>
</dbReference>
<dbReference type="InterPro" id="IPR053148">
    <property type="entry name" value="PD-DEXK-like_domain"/>
</dbReference>
<dbReference type="EMBL" id="MRDB01000199">
    <property type="protein sequence ID" value="RKL19507.1"/>
    <property type="molecule type" value="Genomic_DNA"/>
</dbReference>
<sequence>MKKMAHKPAEANRAFSVMRKMFNLAEVWGHRPDGTNPCRHVPMYPNGKATHLISDEDMGKLFRRLEHIEAEGLENYVIPLAIRLQFEFAGRRSEIVTLQWDWVDLDNRRVIWPDSKTGGMSKPMSEVAYRLLATAPRPEGIPYVLPSPSHPGKHLTTGEYYNGWSRALKAAGATHVGTHGIRHRSATDIANSGIPVKVGMALTAHKTVAMFMRYVHTEDDPVRKAAELVANRRKTITEAQPAPAALPAGYAGIHSGIVDLLDAARQAAARSVNALMTASYWEIGRRIVEAEQQGKRRAGYGEQLMERLSSDLTRQFGRGFSRQNLQQMRSFFLTRPIRQTVSGKSSPKPMRPWRLDELAQVFTLPWSAYVRLLSVKDEHARQFYEAEALRGGWSVRQLDRQIGSQFYERTALSKNKAAMLAKGAVAKPEDSVAPGDAIKDPYVLEFLDLKDEYSESDLEDALIRRLEDFLLELGEGFTFIGRQRRLRIDQTWYRVDLLLFHRRLRCLVIVDLKLGSLSHADVGQMHMYCNYAKEHWAYPEENPPVGLILCADKGHALARYALEGLPTKVMAANYRMVLPDAELLQQKLESTRLLLESRAALSHKERKP</sequence>
<dbReference type="InterPro" id="IPR013762">
    <property type="entry name" value="Integrase-like_cat_sf"/>
</dbReference>
<dbReference type="Gene3D" id="1.10.443.10">
    <property type="entry name" value="Intergrase catalytic core"/>
    <property type="match status" value="1"/>
</dbReference>
<dbReference type="AlphaFoldDB" id="A0A420RR67"/>